<dbReference type="EC" id="2.4.-.-" evidence="1"/>
<keyword evidence="1" id="KW-0808">Transferase</keyword>
<dbReference type="EMBL" id="JAUCMM010000006">
    <property type="protein sequence ID" value="MDM7888839.1"/>
    <property type="molecule type" value="Genomic_DNA"/>
</dbReference>
<organism evidence="1 2">
    <name type="scientific">Curtobacterium subtropicum</name>
    <dbReference type="NCBI Taxonomy" id="3055138"/>
    <lineage>
        <taxon>Bacteria</taxon>
        <taxon>Bacillati</taxon>
        <taxon>Actinomycetota</taxon>
        <taxon>Actinomycetes</taxon>
        <taxon>Micrococcales</taxon>
        <taxon>Microbacteriaceae</taxon>
        <taxon>Curtobacterium</taxon>
    </lineage>
</organism>
<dbReference type="Proteomes" id="UP001235720">
    <property type="component" value="Unassembled WGS sequence"/>
</dbReference>
<proteinExistence type="predicted"/>
<dbReference type="GO" id="GO:0016757">
    <property type="term" value="F:glycosyltransferase activity"/>
    <property type="evidence" value="ECO:0007669"/>
    <property type="project" value="UniProtKB-KW"/>
</dbReference>
<evidence type="ECO:0000313" key="1">
    <source>
        <dbReference type="EMBL" id="MDM7888839.1"/>
    </source>
</evidence>
<name>A0ABT7TIZ5_9MICO</name>
<dbReference type="PANTHER" id="PTHR43179:SF7">
    <property type="entry name" value="RHAMNOSYLTRANSFERASE WBBL"/>
    <property type="match status" value="1"/>
</dbReference>
<comment type="caution">
    <text evidence="1">The sequence shown here is derived from an EMBL/GenBank/DDBJ whole genome shotgun (WGS) entry which is preliminary data.</text>
</comment>
<dbReference type="Gene3D" id="3.90.550.10">
    <property type="entry name" value="Spore Coat Polysaccharide Biosynthesis Protein SpsA, Chain A"/>
    <property type="match status" value="1"/>
</dbReference>
<dbReference type="SUPFAM" id="SSF53448">
    <property type="entry name" value="Nucleotide-diphospho-sugar transferases"/>
    <property type="match status" value="1"/>
</dbReference>
<evidence type="ECO:0000313" key="2">
    <source>
        <dbReference type="Proteomes" id="UP001235720"/>
    </source>
</evidence>
<gene>
    <name evidence="1" type="ORF">QUG98_10275</name>
</gene>
<dbReference type="PANTHER" id="PTHR43179">
    <property type="entry name" value="RHAMNOSYLTRANSFERASE WBBL"/>
    <property type="match status" value="1"/>
</dbReference>
<protein>
    <submittedName>
        <fullName evidence="1">Glycosyltransferase family 2 protein</fullName>
        <ecNumber evidence="1">2.4.-.-</ecNumber>
    </submittedName>
</protein>
<keyword evidence="1" id="KW-0328">Glycosyltransferase</keyword>
<reference evidence="1 2" key="1">
    <citation type="submission" date="2023-06" db="EMBL/GenBank/DDBJ databases">
        <authorList>
            <person name="Feng G."/>
            <person name="Li J."/>
            <person name="Zhu H."/>
        </authorList>
    </citation>
    <scope>NUCLEOTIDE SEQUENCE [LARGE SCALE GENOMIC DNA]</scope>
    <source>
        <strain evidence="1 2">RHCJP20</strain>
    </source>
</reference>
<sequence>MSRVAVVTVAYDSAAALEGFLGSIRASEHHGDADVVVVDNASSGQEAARTVAERHGARFLPLPDNRGYGGGVAAGLGLIADDAEYVLVSNPDVEVRPDAIATLVAAADRTPDGAVFGPRILDAEGHVYPSARNVPSLRTGIGHAAFGRMWPSNPWSLRYKAERDTDRERDAGWLSGACLLVRRDRFVTLGGFDESYFMYFEDVDLGARVTAAGWTNRYVPDAVVTHTGAHSTAQNVRRMEREHHRSAYRFLSRRYRAWWLAPLRLVLRLGLAARARWVTRSQR</sequence>
<dbReference type="RefSeq" id="WP_289470433.1">
    <property type="nucleotide sequence ID" value="NZ_JAUCMM010000006.1"/>
</dbReference>
<keyword evidence="2" id="KW-1185">Reference proteome</keyword>
<accession>A0ABT7TIZ5</accession>
<dbReference type="InterPro" id="IPR029044">
    <property type="entry name" value="Nucleotide-diphossugar_trans"/>
</dbReference>
<dbReference type="Pfam" id="PF13641">
    <property type="entry name" value="Glyco_tranf_2_3"/>
    <property type="match status" value="1"/>
</dbReference>